<keyword evidence="12" id="KW-0739">Sodium transport</keyword>
<dbReference type="RefSeq" id="WP_016403962.1">
    <property type="nucleotide sequence ID" value="NZ_BARX01000047.1"/>
</dbReference>
<accession>R9PSB9</accession>
<dbReference type="AlphaFoldDB" id="R9PSB9"/>
<evidence type="ECO:0000256" key="13">
    <source>
        <dbReference type="SAM" id="Phobius"/>
    </source>
</evidence>
<evidence type="ECO:0000256" key="11">
    <source>
        <dbReference type="ARBA" id="ARBA00048176"/>
    </source>
</evidence>
<dbReference type="PANTHER" id="PTHR35806">
    <property type="entry name" value="OXALOACETATE DECARBOXYLASE BETA CHAIN 2"/>
    <property type="match status" value="1"/>
</dbReference>
<evidence type="ECO:0000256" key="5">
    <source>
        <dbReference type="ARBA" id="ARBA00011869"/>
    </source>
</evidence>
<dbReference type="GO" id="GO:0015451">
    <property type="term" value="F:decarboxylation-driven active transmembrane transporter activity"/>
    <property type="evidence" value="ECO:0007669"/>
    <property type="project" value="UniProtKB-EC"/>
</dbReference>
<feature type="transmembrane region" description="Helical" evidence="13">
    <location>
        <begin position="258"/>
        <end position="275"/>
    </location>
</feature>
<dbReference type="EC" id="7.2.4.2" evidence="12"/>
<dbReference type="OrthoDB" id="9783838at2"/>
<dbReference type="EMBL" id="BARX01000047">
    <property type="protein sequence ID" value="GAD04195.1"/>
    <property type="molecule type" value="Genomic_DNA"/>
</dbReference>
<evidence type="ECO:0000256" key="12">
    <source>
        <dbReference type="PIRNR" id="PIRNR015658"/>
    </source>
</evidence>
<dbReference type="GO" id="GO:0006814">
    <property type="term" value="P:sodium ion transport"/>
    <property type="evidence" value="ECO:0007669"/>
    <property type="project" value="UniProtKB-UniRule"/>
</dbReference>
<name>R9PSB9_AGAAL</name>
<keyword evidence="12" id="KW-0915">Sodium</keyword>
<keyword evidence="7 13" id="KW-0812">Transmembrane</keyword>
<keyword evidence="9 13" id="KW-1133">Transmembrane helix</keyword>
<feature type="transmembrane region" description="Helical" evidence="13">
    <location>
        <begin position="211"/>
        <end position="237"/>
    </location>
</feature>
<evidence type="ECO:0000256" key="8">
    <source>
        <dbReference type="ARBA" id="ARBA00022967"/>
    </source>
</evidence>
<evidence type="ECO:0000256" key="4">
    <source>
        <dbReference type="ARBA" id="ARBA00010924"/>
    </source>
</evidence>
<feature type="transmembrane region" description="Helical" evidence="13">
    <location>
        <begin position="163"/>
        <end position="181"/>
    </location>
</feature>
<feature type="transmembrane region" description="Helical" evidence="13">
    <location>
        <begin position="356"/>
        <end position="375"/>
    </location>
</feature>
<gene>
    <name evidence="14" type="ORF">AALB_4275</name>
</gene>
<evidence type="ECO:0000256" key="10">
    <source>
        <dbReference type="ARBA" id="ARBA00023136"/>
    </source>
</evidence>
<dbReference type="InterPro" id="IPR005661">
    <property type="entry name" value="OadB_MmdB"/>
</dbReference>
<keyword evidence="12" id="KW-0406">Ion transport</keyword>
<evidence type="ECO:0000256" key="6">
    <source>
        <dbReference type="ARBA" id="ARBA00022475"/>
    </source>
</evidence>
<evidence type="ECO:0000256" key="2">
    <source>
        <dbReference type="ARBA" id="ARBA00003002"/>
    </source>
</evidence>
<dbReference type="Proteomes" id="UP000014461">
    <property type="component" value="Unassembled WGS sequence"/>
</dbReference>
<dbReference type="PIRSF" id="PIRSF015658">
    <property type="entry name" value="MmdB_OadB"/>
    <property type="match status" value="1"/>
</dbReference>
<keyword evidence="10 12" id="KW-0472">Membrane</keyword>
<dbReference type="NCBIfam" id="TIGR01109">
    <property type="entry name" value="Na_pump_decarbB"/>
    <property type="match status" value="1"/>
</dbReference>
<comment type="cofactor">
    <cofactor evidence="1">
        <name>Na(+)</name>
        <dbReference type="ChEBI" id="CHEBI:29101"/>
    </cofactor>
</comment>
<sequence>MEGITKLWLETGLANFEPAQLVMMAVGLLLLYLAIVRKFEPLLLLPIGFGAVLANIPNAGFNDEGGLLYYVYHVGIETGVFPLLIFMGVGALTDFGALIANPRMLLLGAAAQFGIFATLFGAILLNMIPGFDFTLADASAIAIIGGADGPTAIFLASKLAPDLLGAIAVAAYSYMALVPIIQPPIMKALTSKEEREIQMEQLRPVSVREKIVFPIAVLGLTILFLPAATPLVGMFCLGNLMRESGVVDRLSKTAQNELINVVTIFLGLAVGSKLSADKFLTVETLGILGLGAVAFGIGTASGVLMAKLMSRLSGGKINPLIGAAGVSAVPMAARVVNKVGLESNPHNFLLMHAMGPNVAGVLGSAVAAGVLLSLVG</sequence>
<reference evidence="14" key="1">
    <citation type="journal article" date="2013" name="Genome Announc.">
        <title>Draft Genome Sequence of Agarivorans albus Strain MKT 106T, an Agarolytic Marine Bacterium.</title>
        <authorList>
            <person name="Yasuike M."/>
            <person name="Nakamura Y."/>
            <person name="Kai W."/>
            <person name="Fujiwara A."/>
            <person name="Fukui Y."/>
            <person name="Satomi M."/>
            <person name="Sano M."/>
        </authorList>
    </citation>
    <scope>NUCLEOTIDE SEQUENCE [LARGE SCALE GENOMIC DNA]</scope>
</reference>
<evidence type="ECO:0000313" key="15">
    <source>
        <dbReference type="Proteomes" id="UP000014461"/>
    </source>
</evidence>
<organism evidence="14 15">
    <name type="scientific">Agarivorans albus MKT 106</name>
    <dbReference type="NCBI Taxonomy" id="1331007"/>
    <lineage>
        <taxon>Bacteria</taxon>
        <taxon>Pseudomonadati</taxon>
        <taxon>Pseudomonadota</taxon>
        <taxon>Gammaproteobacteria</taxon>
        <taxon>Alteromonadales</taxon>
        <taxon>Alteromonadaceae</taxon>
        <taxon>Agarivorans</taxon>
    </lineage>
</organism>
<comment type="function">
    <text evidence="2 12">Catalyzes the decarboxylation of oxaloacetate coupled to Na(+) translocation.</text>
</comment>
<feature type="transmembrane region" description="Helical" evidence="13">
    <location>
        <begin position="67"/>
        <end position="92"/>
    </location>
</feature>
<proteinExistence type="inferred from homology"/>
<comment type="catalytic activity">
    <reaction evidence="11 12">
        <text>oxaloacetate + 2 Na(+)(in) + H(+) = pyruvate + 2 Na(+)(out) + CO2</text>
        <dbReference type="Rhea" id="RHEA:57724"/>
        <dbReference type="ChEBI" id="CHEBI:15361"/>
        <dbReference type="ChEBI" id="CHEBI:15378"/>
        <dbReference type="ChEBI" id="CHEBI:16452"/>
        <dbReference type="ChEBI" id="CHEBI:16526"/>
        <dbReference type="ChEBI" id="CHEBI:29101"/>
        <dbReference type="EC" id="7.2.4.2"/>
    </reaction>
</comment>
<evidence type="ECO:0000256" key="1">
    <source>
        <dbReference type="ARBA" id="ARBA00001959"/>
    </source>
</evidence>
<protein>
    <recommendedName>
        <fullName evidence="12">Oxaloacetate decarboxylase beta chain</fullName>
        <ecNumber evidence="12">7.2.4.2</ecNumber>
    </recommendedName>
</protein>
<dbReference type="Pfam" id="PF03977">
    <property type="entry name" value="OAD_beta"/>
    <property type="match status" value="1"/>
</dbReference>
<evidence type="ECO:0000256" key="3">
    <source>
        <dbReference type="ARBA" id="ARBA00004651"/>
    </source>
</evidence>
<feature type="transmembrane region" description="Helical" evidence="13">
    <location>
        <begin position="18"/>
        <end position="35"/>
    </location>
</feature>
<comment type="subcellular location">
    <subcellularLocation>
        <location evidence="3">Cell membrane</location>
        <topology evidence="3">Multi-pass membrane protein</topology>
    </subcellularLocation>
</comment>
<evidence type="ECO:0000256" key="7">
    <source>
        <dbReference type="ARBA" id="ARBA00022692"/>
    </source>
</evidence>
<keyword evidence="15" id="KW-1185">Reference proteome</keyword>
<dbReference type="GO" id="GO:0005886">
    <property type="term" value="C:plasma membrane"/>
    <property type="evidence" value="ECO:0007669"/>
    <property type="project" value="UniProtKB-SubCell"/>
</dbReference>
<keyword evidence="12" id="KW-0813">Transport</keyword>
<feature type="transmembrane region" description="Helical" evidence="13">
    <location>
        <begin position="287"/>
        <end position="305"/>
    </location>
</feature>
<feature type="transmembrane region" description="Helical" evidence="13">
    <location>
        <begin position="42"/>
        <end position="61"/>
    </location>
</feature>
<comment type="similarity">
    <text evidence="4 12">Belongs to the GcdB/MmdB/OadB family.</text>
</comment>
<dbReference type="STRING" id="1331007.AALB_4275"/>
<dbReference type="GO" id="GO:0016829">
    <property type="term" value="F:lyase activity"/>
    <property type="evidence" value="ECO:0007669"/>
    <property type="project" value="UniProtKB-KW"/>
</dbReference>
<evidence type="ECO:0000256" key="9">
    <source>
        <dbReference type="ARBA" id="ARBA00022989"/>
    </source>
</evidence>
<evidence type="ECO:0000313" key="14">
    <source>
        <dbReference type="EMBL" id="GAD04195.1"/>
    </source>
</evidence>
<keyword evidence="8" id="KW-1278">Translocase</keyword>
<keyword evidence="6 12" id="KW-1003">Cell membrane</keyword>
<comment type="caution">
    <text evidence="14">The sequence shown here is derived from an EMBL/GenBank/DDBJ whole genome shotgun (WGS) entry which is preliminary data.</text>
</comment>
<dbReference type="PANTHER" id="PTHR35806:SF1">
    <property type="entry name" value="OXALOACETATE DECARBOXYLASE BETA CHAIN 2"/>
    <property type="match status" value="1"/>
</dbReference>
<keyword evidence="14" id="KW-0456">Lyase</keyword>
<comment type="subunit">
    <text evidence="5 12">Heterotrimer of an alpha, a beta and a gamma subunit.</text>
</comment>
<feature type="transmembrane region" description="Helical" evidence="13">
    <location>
        <begin position="104"/>
        <end position="128"/>
    </location>
</feature>